<keyword evidence="5" id="KW-1015">Disulfide bond</keyword>
<accession>A0A438FU73</accession>
<dbReference type="SMART" id="SM00856">
    <property type="entry name" value="PMEI"/>
    <property type="match status" value="1"/>
</dbReference>
<keyword evidence="7" id="KW-1133">Transmembrane helix</keyword>
<evidence type="ECO:0000256" key="3">
    <source>
        <dbReference type="ARBA" id="ARBA00022525"/>
    </source>
</evidence>
<sequence>MISERARLSGGSSGNFEGVWWRPRISACIYRHVRLIFDEAGLSINTPHPFTTLIIIQNQKHFFGHFVMAKLTLSFLFLLLFVFSVLGSVEPASVQHARKSRARTFIEASCRSTRYPSLCVKCLSGYANKTQQSPFQLAQVALSVSLAKTRHTRAYVMEVASNFKDVEGRTHQDISDCLDQINDGVDRLAQSIIELRRMNQEGGDSDFTWRMSNIETWVSAALTDATTCVDGFSGRDMGKLKATIKGKVLNVAQVTSNALALVNRFAARHRATNKP</sequence>
<evidence type="ECO:0000256" key="7">
    <source>
        <dbReference type="SAM" id="Phobius"/>
    </source>
</evidence>
<evidence type="ECO:0000313" key="10">
    <source>
        <dbReference type="Proteomes" id="UP000288805"/>
    </source>
</evidence>
<comment type="subcellular location">
    <subcellularLocation>
        <location evidence="1">Secreted</location>
        <location evidence="1">Extracellular space</location>
        <location evidence="1">Apoplast</location>
    </subcellularLocation>
</comment>
<dbReference type="OrthoDB" id="1430376at2759"/>
<dbReference type="AlphaFoldDB" id="A0A438FU73"/>
<evidence type="ECO:0000256" key="4">
    <source>
        <dbReference type="ARBA" id="ARBA00022729"/>
    </source>
</evidence>
<evidence type="ECO:0000256" key="5">
    <source>
        <dbReference type="ARBA" id="ARBA00023157"/>
    </source>
</evidence>
<dbReference type="SUPFAM" id="SSF101148">
    <property type="entry name" value="Plant invertase/pectin methylesterase inhibitor"/>
    <property type="match status" value="1"/>
</dbReference>
<evidence type="ECO:0000256" key="2">
    <source>
        <dbReference type="ARBA" id="ARBA00022523"/>
    </source>
</evidence>
<evidence type="ECO:0000259" key="8">
    <source>
        <dbReference type="SMART" id="SM00856"/>
    </source>
</evidence>
<evidence type="ECO:0000256" key="1">
    <source>
        <dbReference type="ARBA" id="ARBA00004271"/>
    </source>
</evidence>
<comment type="caution">
    <text evidence="9">The sequence shown here is derived from an EMBL/GenBank/DDBJ whole genome shotgun (WGS) entry which is preliminary data.</text>
</comment>
<keyword evidence="7" id="KW-0812">Transmembrane</keyword>
<dbReference type="Gene3D" id="1.20.140.40">
    <property type="entry name" value="Invertase/pectin methylesterase inhibitor family protein"/>
    <property type="match status" value="1"/>
</dbReference>
<reference evidence="9 10" key="1">
    <citation type="journal article" date="2018" name="PLoS Genet.">
        <title>Population sequencing reveals clonal diversity and ancestral inbreeding in the grapevine cultivar Chardonnay.</title>
        <authorList>
            <person name="Roach M.J."/>
            <person name="Johnson D.L."/>
            <person name="Bohlmann J."/>
            <person name="van Vuuren H.J."/>
            <person name="Jones S.J."/>
            <person name="Pretorius I.S."/>
            <person name="Schmidt S.A."/>
            <person name="Borneman A.R."/>
        </authorList>
    </citation>
    <scope>NUCLEOTIDE SEQUENCE [LARGE SCALE GENOMIC DNA]</scope>
    <source>
        <strain evidence="10">cv. Chardonnay</strain>
        <tissue evidence="9">Leaf</tissue>
    </source>
</reference>
<dbReference type="CDD" id="cd15798">
    <property type="entry name" value="PMEI-like_3"/>
    <property type="match status" value="1"/>
</dbReference>
<dbReference type="EMBL" id="QGNW01000739">
    <property type="protein sequence ID" value="RVW63509.1"/>
    <property type="molecule type" value="Genomic_DNA"/>
</dbReference>
<keyword evidence="7" id="KW-0472">Membrane</keyword>
<dbReference type="NCBIfam" id="TIGR01614">
    <property type="entry name" value="PME_inhib"/>
    <property type="match status" value="1"/>
</dbReference>
<organism evidence="9 10">
    <name type="scientific">Vitis vinifera</name>
    <name type="common">Grape</name>
    <dbReference type="NCBI Taxonomy" id="29760"/>
    <lineage>
        <taxon>Eukaryota</taxon>
        <taxon>Viridiplantae</taxon>
        <taxon>Streptophyta</taxon>
        <taxon>Embryophyta</taxon>
        <taxon>Tracheophyta</taxon>
        <taxon>Spermatophyta</taxon>
        <taxon>Magnoliopsida</taxon>
        <taxon>eudicotyledons</taxon>
        <taxon>Gunneridae</taxon>
        <taxon>Pentapetalae</taxon>
        <taxon>rosids</taxon>
        <taxon>Vitales</taxon>
        <taxon>Vitaceae</taxon>
        <taxon>Viteae</taxon>
        <taxon>Vitis</taxon>
    </lineage>
</organism>
<dbReference type="PANTHER" id="PTHR31080">
    <property type="entry name" value="PECTINESTERASE INHIBITOR-LIKE"/>
    <property type="match status" value="1"/>
</dbReference>
<feature type="domain" description="Pectinesterase inhibitor" evidence="8">
    <location>
        <begin position="101"/>
        <end position="261"/>
    </location>
</feature>
<keyword evidence="3" id="KW-0964">Secreted</keyword>
<dbReference type="InterPro" id="IPR006501">
    <property type="entry name" value="Pectinesterase_inhib_dom"/>
</dbReference>
<feature type="transmembrane region" description="Helical" evidence="7">
    <location>
        <begin position="67"/>
        <end position="89"/>
    </location>
</feature>
<dbReference type="Pfam" id="PF04043">
    <property type="entry name" value="PMEI"/>
    <property type="match status" value="1"/>
</dbReference>
<evidence type="ECO:0000256" key="6">
    <source>
        <dbReference type="ARBA" id="ARBA00038471"/>
    </source>
</evidence>
<gene>
    <name evidence="9" type="primary">21KD_15</name>
    <name evidence="9" type="ORF">CK203_054188</name>
</gene>
<dbReference type="GO" id="GO:0004857">
    <property type="term" value="F:enzyme inhibitor activity"/>
    <property type="evidence" value="ECO:0007669"/>
    <property type="project" value="InterPro"/>
</dbReference>
<dbReference type="InterPro" id="IPR035513">
    <property type="entry name" value="Invertase/methylesterase_inhib"/>
</dbReference>
<dbReference type="GO" id="GO:0048046">
    <property type="term" value="C:apoplast"/>
    <property type="evidence" value="ECO:0007669"/>
    <property type="project" value="UniProtKB-SubCell"/>
</dbReference>
<evidence type="ECO:0000313" key="9">
    <source>
        <dbReference type="EMBL" id="RVW63509.1"/>
    </source>
</evidence>
<dbReference type="FunFam" id="1.20.140.40:FF:000006">
    <property type="entry name" value="Pectinesterase inhibitor 3"/>
    <property type="match status" value="1"/>
</dbReference>
<dbReference type="Proteomes" id="UP000288805">
    <property type="component" value="Unassembled WGS sequence"/>
</dbReference>
<protein>
    <submittedName>
        <fullName evidence="9">21 kDa protein</fullName>
    </submittedName>
</protein>
<dbReference type="PANTHER" id="PTHR31080:SF12">
    <property type="entry name" value="PLANT INVERTASE_PECTIN METHYLESTERASE INHIBITOR"/>
    <property type="match status" value="1"/>
</dbReference>
<keyword evidence="2" id="KW-0052">Apoplast</keyword>
<proteinExistence type="inferred from homology"/>
<dbReference type="InterPro" id="IPR051955">
    <property type="entry name" value="PME_Inhibitor"/>
</dbReference>
<comment type="similarity">
    <text evidence="6">Belongs to the PMEI family.</text>
</comment>
<keyword evidence="4" id="KW-0732">Signal</keyword>
<name>A0A438FU73_VITVI</name>